<dbReference type="HOGENOM" id="CLU_135628_1_0_5"/>
<gene>
    <name evidence="2" type="ordered locus">Zmob_0414</name>
</gene>
<sequence>MIKRIFQSHWLDRIAVVLSGLCAIHCFGGLFLLLFLSEVSDRLNDPRIHEIGLGLAVLFALLGLGGGFLSHHKWRPVIIGFIGIAFMSVGLFVGHSVAEDVCTVIGVSLVACAHLMNHRVRRHSCLH</sequence>
<keyword evidence="1" id="KW-0812">Transmembrane</keyword>
<proteinExistence type="predicted"/>
<dbReference type="eggNOG" id="ENOG503360P">
    <property type="taxonomic scope" value="Bacteria"/>
</dbReference>
<dbReference type="KEGG" id="zmm:Zmob_0414"/>
<keyword evidence="1" id="KW-1133">Transmembrane helix</keyword>
<evidence type="ECO:0000313" key="3">
    <source>
        <dbReference type="Proteomes" id="UP000001494"/>
    </source>
</evidence>
<evidence type="ECO:0000256" key="1">
    <source>
        <dbReference type="SAM" id="Phobius"/>
    </source>
</evidence>
<keyword evidence="1" id="KW-0472">Membrane</keyword>
<dbReference type="AlphaFoldDB" id="A0A0H3FWZ2"/>
<dbReference type="RefSeq" id="WP_011240749.1">
    <property type="nucleotide sequence ID" value="NC_017262.1"/>
</dbReference>
<dbReference type="Pfam" id="PF03203">
    <property type="entry name" value="MerC"/>
    <property type="match status" value="1"/>
</dbReference>
<dbReference type="Proteomes" id="UP000001494">
    <property type="component" value="Chromosome"/>
</dbReference>
<feature type="transmembrane region" description="Helical" evidence="1">
    <location>
        <begin position="48"/>
        <end position="69"/>
    </location>
</feature>
<evidence type="ECO:0000313" key="2">
    <source>
        <dbReference type="EMBL" id="AEH62261.1"/>
    </source>
</evidence>
<dbReference type="GO" id="GO:0015097">
    <property type="term" value="F:mercury ion transmembrane transporter activity"/>
    <property type="evidence" value="ECO:0007669"/>
    <property type="project" value="InterPro"/>
</dbReference>
<feature type="transmembrane region" description="Helical" evidence="1">
    <location>
        <begin position="76"/>
        <end position="95"/>
    </location>
</feature>
<dbReference type="InterPro" id="IPR004891">
    <property type="entry name" value="Mercury-R_MerC"/>
</dbReference>
<name>A0A0H3FWZ2_ZYMMA</name>
<protein>
    <recommendedName>
        <fullName evidence="4">MerC mercury resistance protein</fullName>
    </recommendedName>
</protein>
<organism evidence="2 3">
    <name type="scientific">Zymomonas mobilis subsp. mobilis (strain ATCC 10988 / DSM 424 / LMG 404 / NCIMB 8938 / NRRL B-806 / ZM1)</name>
    <dbReference type="NCBI Taxonomy" id="555217"/>
    <lineage>
        <taxon>Bacteria</taxon>
        <taxon>Pseudomonadati</taxon>
        <taxon>Pseudomonadota</taxon>
        <taxon>Alphaproteobacteria</taxon>
        <taxon>Sphingomonadales</taxon>
        <taxon>Zymomonadaceae</taxon>
        <taxon>Zymomonas</taxon>
    </lineage>
</organism>
<dbReference type="EMBL" id="CP002850">
    <property type="protein sequence ID" value="AEH62261.1"/>
    <property type="molecule type" value="Genomic_DNA"/>
</dbReference>
<dbReference type="OrthoDB" id="6078385at2"/>
<dbReference type="GO" id="GO:0016020">
    <property type="term" value="C:membrane"/>
    <property type="evidence" value="ECO:0007669"/>
    <property type="project" value="InterPro"/>
</dbReference>
<reference evidence="2 3" key="1">
    <citation type="journal article" date="2011" name="J. Bacteriol.">
        <title>Genome sequence of the ethanol-producing Zymomonas mobilis subsp. mobilis lectotype strain ATCC 10988.</title>
        <authorList>
            <person name="Pappas K.M."/>
            <person name="Kouvelis V.N."/>
            <person name="Saunders E."/>
            <person name="Brettin T.S."/>
            <person name="Bruce D."/>
            <person name="Detter C."/>
            <person name="Balakireva M."/>
            <person name="Han C.S."/>
            <person name="Savvakis G."/>
            <person name="Kyrpides N.C."/>
            <person name="Typas M.A."/>
        </authorList>
    </citation>
    <scope>NUCLEOTIDE SEQUENCE [LARGE SCALE GENOMIC DNA]</scope>
    <source>
        <strain evidence="3">ATCC 10988 / DSM 424 / CCUG 17860 / LMG 404 / NCIMB 8938 / NRRL B-806 / ZM1</strain>
    </source>
</reference>
<feature type="transmembrane region" description="Helical" evidence="1">
    <location>
        <begin position="12"/>
        <end position="36"/>
    </location>
</feature>
<accession>A0A0H3FWZ2</accession>
<dbReference type="GeneID" id="79903962"/>
<evidence type="ECO:0008006" key="4">
    <source>
        <dbReference type="Google" id="ProtNLM"/>
    </source>
</evidence>